<evidence type="ECO:0000313" key="2">
    <source>
        <dbReference type="Proteomes" id="UP000054018"/>
    </source>
</evidence>
<organism evidence="1 2">
    <name type="scientific">Pisolithus microcarpus 441</name>
    <dbReference type="NCBI Taxonomy" id="765257"/>
    <lineage>
        <taxon>Eukaryota</taxon>
        <taxon>Fungi</taxon>
        <taxon>Dikarya</taxon>
        <taxon>Basidiomycota</taxon>
        <taxon>Agaricomycotina</taxon>
        <taxon>Agaricomycetes</taxon>
        <taxon>Agaricomycetidae</taxon>
        <taxon>Boletales</taxon>
        <taxon>Sclerodermatineae</taxon>
        <taxon>Pisolithaceae</taxon>
        <taxon>Pisolithus</taxon>
    </lineage>
</organism>
<dbReference type="HOGENOM" id="CLU_2705754_0_0_1"/>
<dbReference type="Proteomes" id="UP000054018">
    <property type="component" value="Unassembled WGS sequence"/>
</dbReference>
<protein>
    <submittedName>
        <fullName evidence="1">Uncharacterized protein</fullName>
    </submittedName>
</protein>
<name>A0A0C9ZP44_9AGAM</name>
<reference evidence="1 2" key="1">
    <citation type="submission" date="2014-04" db="EMBL/GenBank/DDBJ databases">
        <authorList>
            <consortium name="DOE Joint Genome Institute"/>
            <person name="Kuo A."/>
            <person name="Kohler A."/>
            <person name="Costa M.D."/>
            <person name="Nagy L.G."/>
            <person name="Floudas D."/>
            <person name="Copeland A."/>
            <person name="Barry K.W."/>
            <person name="Cichocki N."/>
            <person name="Veneault-Fourrey C."/>
            <person name="LaButti K."/>
            <person name="Lindquist E.A."/>
            <person name="Lipzen A."/>
            <person name="Lundell T."/>
            <person name="Morin E."/>
            <person name="Murat C."/>
            <person name="Sun H."/>
            <person name="Tunlid A."/>
            <person name="Henrissat B."/>
            <person name="Grigoriev I.V."/>
            <person name="Hibbett D.S."/>
            <person name="Martin F."/>
            <person name="Nordberg H.P."/>
            <person name="Cantor M.N."/>
            <person name="Hua S.X."/>
        </authorList>
    </citation>
    <scope>NUCLEOTIDE SEQUENCE [LARGE SCALE GENOMIC DNA]</scope>
    <source>
        <strain evidence="1 2">441</strain>
    </source>
</reference>
<evidence type="ECO:0000313" key="1">
    <source>
        <dbReference type="EMBL" id="KIK27819.1"/>
    </source>
</evidence>
<sequence>MALQDTGGHSIQAPRCHAATSLRFDCPNEKVELAVSGVLGIYYWLIGSICRQTFDGSKAKPFLTSFSNFIYKC</sequence>
<dbReference type="AlphaFoldDB" id="A0A0C9ZP44"/>
<proteinExistence type="predicted"/>
<accession>A0A0C9ZP44</accession>
<dbReference type="EMBL" id="KN833694">
    <property type="protein sequence ID" value="KIK27819.1"/>
    <property type="molecule type" value="Genomic_DNA"/>
</dbReference>
<reference evidence="2" key="2">
    <citation type="submission" date="2015-01" db="EMBL/GenBank/DDBJ databases">
        <title>Evolutionary Origins and Diversification of the Mycorrhizal Mutualists.</title>
        <authorList>
            <consortium name="DOE Joint Genome Institute"/>
            <consortium name="Mycorrhizal Genomics Consortium"/>
            <person name="Kohler A."/>
            <person name="Kuo A."/>
            <person name="Nagy L.G."/>
            <person name="Floudas D."/>
            <person name="Copeland A."/>
            <person name="Barry K.W."/>
            <person name="Cichocki N."/>
            <person name="Veneault-Fourrey C."/>
            <person name="LaButti K."/>
            <person name="Lindquist E.A."/>
            <person name="Lipzen A."/>
            <person name="Lundell T."/>
            <person name="Morin E."/>
            <person name="Murat C."/>
            <person name="Riley R."/>
            <person name="Ohm R."/>
            <person name="Sun H."/>
            <person name="Tunlid A."/>
            <person name="Henrissat B."/>
            <person name="Grigoriev I.V."/>
            <person name="Hibbett D.S."/>
            <person name="Martin F."/>
        </authorList>
    </citation>
    <scope>NUCLEOTIDE SEQUENCE [LARGE SCALE GENOMIC DNA]</scope>
    <source>
        <strain evidence="2">441</strain>
    </source>
</reference>
<gene>
    <name evidence="1" type="ORF">PISMIDRAFT_142426</name>
</gene>
<keyword evidence="2" id="KW-1185">Reference proteome</keyword>